<feature type="compositionally biased region" description="Pro residues" evidence="1">
    <location>
        <begin position="252"/>
        <end position="265"/>
    </location>
</feature>
<name>A0AAN8J647_PATCE</name>
<keyword evidence="2" id="KW-1133">Transmembrane helix</keyword>
<feature type="compositionally biased region" description="Polar residues" evidence="1">
    <location>
        <begin position="228"/>
        <end position="238"/>
    </location>
</feature>
<dbReference type="Gene3D" id="1.20.140.150">
    <property type="match status" value="1"/>
</dbReference>
<evidence type="ECO:0000256" key="2">
    <source>
        <dbReference type="SAM" id="Phobius"/>
    </source>
</evidence>
<keyword evidence="2" id="KW-0812">Transmembrane</keyword>
<protein>
    <submittedName>
        <fullName evidence="3">Uncharacterized protein</fullName>
    </submittedName>
</protein>
<keyword evidence="2" id="KW-0472">Membrane</keyword>
<keyword evidence="4" id="KW-1185">Reference proteome</keyword>
<dbReference type="EMBL" id="JAZGQO010000014">
    <property type="protein sequence ID" value="KAK6170867.1"/>
    <property type="molecule type" value="Genomic_DNA"/>
</dbReference>
<evidence type="ECO:0000313" key="3">
    <source>
        <dbReference type="EMBL" id="KAK6170867.1"/>
    </source>
</evidence>
<sequence length="335" mass="37161">MTLRLLDRPLGYKVGFGLLIVSSVLVLIGYSIPKWHNYTYDYNDGYNNDKEKESTKYISGLWGKCKSDYTDCEYWVKVSGYLYGVRVMNSFGIIFIGVSIGLALWLNFSGRANRHEIDNISVEIVAGIGGIFGIICIIVYAVNVKEESSTHHIDAAFAVSCVGYLITLTAAGLIAISHGKKDTPKTMNPWPYGLGSGLVDAGSRETQIDHFPVDNPAFVDPTQIRFTRTTRPSSSDDNLSFAAPPYSLQPNSHPPGPYYPAQPVPPERRKHNVHDTANTSYGQMSEDDAQPPSYDSIMSLDSSASDVRNVRMDPNPEQRSYARFPRMVANNEVEL</sequence>
<comment type="caution">
    <text evidence="3">The sequence shown here is derived from an EMBL/GenBank/DDBJ whole genome shotgun (WGS) entry which is preliminary data.</text>
</comment>
<feature type="transmembrane region" description="Helical" evidence="2">
    <location>
        <begin position="120"/>
        <end position="143"/>
    </location>
</feature>
<feature type="transmembrane region" description="Helical" evidence="2">
    <location>
        <begin position="12"/>
        <end position="32"/>
    </location>
</feature>
<dbReference type="Proteomes" id="UP001347796">
    <property type="component" value="Unassembled WGS sequence"/>
</dbReference>
<feature type="transmembrane region" description="Helical" evidence="2">
    <location>
        <begin position="87"/>
        <end position="108"/>
    </location>
</feature>
<gene>
    <name evidence="3" type="ORF">SNE40_019161</name>
</gene>
<reference evidence="3 4" key="1">
    <citation type="submission" date="2024-01" db="EMBL/GenBank/DDBJ databases">
        <title>The genome of the rayed Mediterranean limpet Patella caerulea (Linnaeus, 1758).</title>
        <authorList>
            <person name="Anh-Thu Weber A."/>
            <person name="Halstead-Nussloch G."/>
        </authorList>
    </citation>
    <scope>NUCLEOTIDE SEQUENCE [LARGE SCALE GENOMIC DNA]</scope>
    <source>
        <strain evidence="3">AATW-2023a</strain>
        <tissue evidence="3">Whole specimen</tissue>
    </source>
</reference>
<evidence type="ECO:0000313" key="4">
    <source>
        <dbReference type="Proteomes" id="UP001347796"/>
    </source>
</evidence>
<proteinExistence type="predicted"/>
<dbReference type="AlphaFoldDB" id="A0AAN8J647"/>
<evidence type="ECO:0000256" key="1">
    <source>
        <dbReference type="SAM" id="MobiDB-lite"/>
    </source>
</evidence>
<accession>A0AAN8J647</accession>
<organism evidence="3 4">
    <name type="scientific">Patella caerulea</name>
    <name type="common">Rayed Mediterranean limpet</name>
    <dbReference type="NCBI Taxonomy" id="87958"/>
    <lineage>
        <taxon>Eukaryota</taxon>
        <taxon>Metazoa</taxon>
        <taxon>Spiralia</taxon>
        <taxon>Lophotrochozoa</taxon>
        <taxon>Mollusca</taxon>
        <taxon>Gastropoda</taxon>
        <taxon>Patellogastropoda</taxon>
        <taxon>Patelloidea</taxon>
        <taxon>Patellidae</taxon>
        <taxon>Patella</taxon>
    </lineage>
</organism>
<feature type="region of interest" description="Disordered" evidence="1">
    <location>
        <begin position="228"/>
        <end position="299"/>
    </location>
</feature>
<feature type="transmembrane region" description="Helical" evidence="2">
    <location>
        <begin position="155"/>
        <end position="176"/>
    </location>
</feature>